<feature type="compositionally biased region" description="Acidic residues" evidence="1">
    <location>
        <begin position="120"/>
        <end position="152"/>
    </location>
</feature>
<dbReference type="Proteomes" id="UP000184356">
    <property type="component" value="Unassembled WGS sequence"/>
</dbReference>
<evidence type="ECO:0000313" key="3">
    <source>
        <dbReference type="Proteomes" id="UP000184356"/>
    </source>
</evidence>
<dbReference type="GeneID" id="63768896"/>
<dbReference type="AlphaFoldDB" id="A0A1L9T4W2"/>
<gene>
    <name evidence="2" type="ORF">ASPSYDRAFT_93368</name>
</gene>
<dbReference type="RefSeq" id="XP_040698254.1">
    <property type="nucleotide sequence ID" value="XM_040852823.1"/>
</dbReference>
<keyword evidence="3" id="KW-1185">Reference proteome</keyword>
<reference evidence="3" key="1">
    <citation type="journal article" date="2017" name="Genome Biol.">
        <title>Comparative genomics reveals high biological diversity and specific adaptations in the industrially and medically important fungal genus Aspergillus.</title>
        <authorList>
            <person name="de Vries R.P."/>
            <person name="Riley R."/>
            <person name="Wiebenga A."/>
            <person name="Aguilar-Osorio G."/>
            <person name="Amillis S."/>
            <person name="Uchima C.A."/>
            <person name="Anderluh G."/>
            <person name="Asadollahi M."/>
            <person name="Askin M."/>
            <person name="Barry K."/>
            <person name="Battaglia E."/>
            <person name="Bayram O."/>
            <person name="Benocci T."/>
            <person name="Braus-Stromeyer S.A."/>
            <person name="Caldana C."/>
            <person name="Canovas D."/>
            <person name="Cerqueira G.C."/>
            <person name="Chen F."/>
            <person name="Chen W."/>
            <person name="Choi C."/>
            <person name="Clum A."/>
            <person name="Dos Santos R.A."/>
            <person name="Damasio A.R."/>
            <person name="Diallinas G."/>
            <person name="Emri T."/>
            <person name="Fekete E."/>
            <person name="Flipphi M."/>
            <person name="Freyberg S."/>
            <person name="Gallo A."/>
            <person name="Gournas C."/>
            <person name="Habgood R."/>
            <person name="Hainaut M."/>
            <person name="Harispe M.L."/>
            <person name="Henrissat B."/>
            <person name="Hilden K.S."/>
            <person name="Hope R."/>
            <person name="Hossain A."/>
            <person name="Karabika E."/>
            <person name="Karaffa L."/>
            <person name="Karanyi Z."/>
            <person name="Krasevec N."/>
            <person name="Kuo A."/>
            <person name="Kusch H."/>
            <person name="LaButti K."/>
            <person name="Lagendijk E.L."/>
            <person name="Lapidus A."/>
            <person name="Levasseur A."/>
            <person name="Lindquist E."/>
            <person name="Lipzen A."/>
            <person name="Logrieco A.F."/>
            <person name="MacCabe A."/>
            <person name="Maekelae M.R."/>
            <person name="Malavazi I."/>
            <person name="Melin P."/>
            <person name="Meyer V."/>
            <person name="Mielnichuk N."/>
            <person name="Miskei M."/>
            <person name="Molnar A.P."/>
            <person name="Mule G."/>
            <person name="Ngan C.Y."/>
            <person name="Orejas M."/>
            <person name="Orosz E."/>
            <person name="Ouedraogo J.P."/>
            <person name="Overkamp K.M."/>
            <person name="Park H.-S."/>
            <person name="Perrone G."/>
            <person name="Piumi F."/>
            <person name="Punt P.J."/>
            <person name="Ram A.F."/>
            <person name="Ramon A."/>
            <person name="Rauscher S."/>
            <person name="Record E."/>
            <person name="Riano-Pachon D.M."/>
            <person name="Robert V."/>
            <person name="Roehrig J."/>
            <person name="Ruller R."/>
            <person name="Salamov A."/>
            <person name="Salih N.S."/>
            <person name="Samson R.A."/>
            <person name="Sandor E."/>
            <person name="Sanguinetti M."/>
            <person name="Schuetze T."/>
            <person name="Sepcic K."/>
            <person name="Shelest E."/>
            <person name="Sherlock G."/>
            <person name="Sophianopoulou V."/>
            <person name="Squina F.M."/>
            <person name="Sun H."/>
            <person name="Susca A."/>
            <person name="Todd R.B."/>
            <person name="Tsang A."/>
            <person name="Unkles S.E."/>
            <person name="van de Wiele N."/>
            <person name="van Rossen-Uffink D."/>
            <person name="Oliveira J.V."/>
            <person name="Vesth T.C."/>
            <person name="Visser J."/>
            <person name="Yu J.-H."/>
            <person name="Zhou M."/>
            <person name="Andersen M.R."/>
            <person name="Archer D.B."/>
            <person name="Baker S.E."/>
            <person name="Benoit I."/>
            <person name="Brakhage A.A."/>
            <person name="Braus G.H."/>
            <person name="Fischer R."/>
            <person name="Frisvad J.C."/>
            <person name="Goldman G.H."/>
            <person name="Houbraken J."/>
            <person name="Oakley B."/>
            <person name="Pocsi I."/>
            <person name="Scazzocchio C."/>
            <person name="Seiboth B."/>
            <person name="vanKuyk P.A."/>
            <person name="Wortman J."/>
            <person name="Dyer P.S."/>
            <person name="Grigoriev I.V."/>
        </authorList>
    </citation>
    <scope>NUCLEOTIDE SEQUENCE [LARGE SCALE GENOMIC DNA]</scope>
    <source>
        <strain evidence="3">CBS 593.65</strain>
    </source>
</reference>
<organism evidence="2 3">
    <name type="scientific">Aspergillus sydowii CBS 593.65</name>
    <dbReference type="NCBI Taxonomy" id="1036612"/>
    <lineage>
        <taxon>Eukaryota</taxon>
        <taxon>Fungi</taxon>
        <taxon>Dikarya</taxon>
        <taxon>Ascomycota</taxon>
        <taxon>Pezizomycotina</taxon>
        <taxon>Eurotiomycetes</taxon>
        <taxon>Eurotiomycetidae</taxon>
        <taxon>Eurotiales</taxon>
        <taxon>Aspergillaceae</taxon>
        <taxon>Aspergillus</taxon>
        <taxon>Aspergillus subgen. Nidulantes</taxon>
    </lineage>
</organism>
<feature type="region of interest" description="Disordered" evidence="1">
    <location>
        <begin position="107"/>
        <end position="161"/>
    </location>
</feature>
<protein>
    <submittedName>
        <fullName evidence="2">Uncharacterized protein</fullName>
    </submittedName>
</protein>
<name>A0A1L9T4W2_9EURO</name>
<dbReference type="EMBL" id="KV878594">
    <property type="protein sequence ID" value="OJJ54448.1"/>
    <property type="molecule type" value="Genomic_DNA"/>
</dbReference>
<accession>A0A1L9T4W2</accession>
<sequence length="206" mass="22618">MFSPSLSPAPEPVLRAAYLHDLANFPGRHTARMTELAALPVHREPVLRADVSTEAILDALQARSKRAVNWEAALSQTTGMKMDVTPCRHCKKGCGPFAACGMGRRCSNRPPHPGSVAASEADEDEDEDEGMGEVKEEEEEEGLEKEEEEEEEHNPHASARYARLSARRMRRLLIMAAVSLNTMARATALIADALAEEAGIERVEPY</sequence>
<dbReference type="VEuPathDB" id="FungiDB:ASPSYDRAFT_93368"/>
<proteinExistence type="predicted"/>
<evidence type="ECO:0000313" key="2">
    <source>
        <dbReference type="EMBL" id="OJJ54448.1"/>
    </source>
</evidence>
<evidence type="ECO:0000256" key="1">
    <source>
        <dbReference type="SAM" id="MobiDB-lite"/>
    </source>
</evidence>